<sequence length="140" mass="15468">MSSTEDCAVATVMDRGLLTRRLKRLVLLTPPPLLAAVFPWNRGGDGEERNRDGWKWNAEVWQGADAPGVGAMGSRMEATRVAENSETARRRAPRVAVVEDAGERVSGSFSFRVVNVREKEGPPLLAWDWGQFQGQVYQVG</sequence>
<organism evidence="1 2">
    <name type="scientific">Stylosanthes scabra</name>
    <dbReference type="NCBI Taxonomy" id="79078"/>
    <lineage>
        <taxon>Eukaryota</taxon>
        <taxon>Viridiplantae</taxon>
        <taxon>Streptophyta</taxon>
        <taxon>Embryophyta</taxon>
        <taxon>Tracheophyta</taxon>
        <taxon>Spermatophyta</taxon>
        <taxon>Magnoliopsida</taxon>
        <taxon>eudicotyledons</taxon>
        <taxon>Gunneridae</taxon>
        <taxon>Pentapetalae</taxon>
        <taxon>rosids</taxon>
        <taxon>fabids</taxon>
        <taxon>Fabales</taxon>
        <taxon>Fabaceae</taxon>
        <taxon>Papilionoideae</taxon>
        <taxon>50 kb inversion clade</taxon>
        <taxon>dalbergioids sensu lato</taxon>
        <taxon>Dalbergieae</taxon>
        <taxon>Pterocarpus clade</taxon>
        <taxon>Stylosanthes</taxon>
    </lineage>
</organism>
<protein>
    <submittedName>
        <fullName evidence="1">Uncharacterized protein</fullName>
    </submittedName>
</protein>
<keyword evidence="2" id="KW-1185">Reference proteome</keyword>
<proteinExistence type="predicted"/>
<comment type="caution">
    <text evidence="1">The sequence shown here is derived from an EMBL/GenBank/DDBJ whole genome shotgun (WGS) entry which is preliminary data.</text>
</comment>
<name>A0ABU6W948_9FABA</name>
<evidence type="ECO:0000313" key="2">
    <source>
        <dbReference type="Proteomes" id="UP001341840"/>
    </source>
</evidence>
<evidence type="ECO:0000313" key="1">
    <source>
        <dbReference type="EMBL" id="MED6181100.1"/>
    </source>
</evidence>
<dbReference type="EMBL" id="JASCZI010181289">
    <property type="protein sequence ID" value="MED6181100.1"/>
    <property type="molecule type" value="Genomic_DNA"/>
</dbReference>
<accession>A0ABU6W948</accession>
<dbReference type="Proteomes" id="UP001341840">
    <property type="component" value="Unassembled WGS sequence"/>
</dbReference>
<gene>
    <name evidence="1" type="ORF">PIB30_016438</name>
</gene>
<reference evidence="1 2" key="1">
    <citation type="journal article" date="2023" name="Plants (Basel)">
        <title>Bridging the Gap: Combining Genomics and Transcriptomics Approaches to Understand Stylosanthes scabra, an Orphan Legume from the Brazilian Caatinga.</title>
        <authorList>
            <person name="Ferreira-Neto J.R.C."/>
            <person name="da Silva M.D."/>
            <person name="Binneck E."/>
            <person name="de Melo N.F."/>
            <person name="da Silva R.H."/>
            <person name="de Melo A.L.T.M."/>
            <person name="Pandolfi V."/>
            <person name="Bustamante F.O."/>
            <person name="Brasileiro-Vidal A.C."/>
            <person name="Benko-Iseppon A.M."/>
        </authorList>
    </citation>
    <scope>NUCLEOTIDE SEQUENCE [LARGE SCALE GENOMIC DNA]</scope>
    <source>
        <tissue evidence="1">Leaves</tissue>
    </source>
</reference>